<feature type="non-terminal residue" evidence="1">
    <location>
        <position position="91"/>
    </location>
</feature>
<dbReference type="EMBL" id="KQ246507">
    <property type="protein sequence ID" value="KNC72785.1"/>
    <property type="molecule type" value="Genomic_DNA"/>
</dbReference>
<reference evidence="1 2" key="1">
    <citation type="submission" date="2011-02" db="EMBL/GenBank/DDBJ databases">
        <title>The Genome Sequence of Sphaeroforma arctica JP610.</title>
        <authorList>
            <consortium name="The Broad Institute Genome Sequencing Platform"/>
            <person name="Russ C."/>
            <person name="Cuomo C."/>
            <person name="Young S.K."/>
            <person name="Zeng Q."/>
            <person name="Gargeya S."/>
            <person name="Alvarado L."/>
            <person name="Berlin A."/>
            <person name="Chapman S.B."/>
            <person name="Chen Z."/>
            <person name="Freedman E."/>
            <person name="Gellesch M."/>
            <person name="Goldberg J."/>
            <person name="Griggs A."/>
            <person name="Gujja S."/>
            <person name="Heilman E."/>
            <person name="Heiman D."/>
            <person name="Howarth C."/>
            <person name="Mehta T."/>
            <person name="Neiman D."/>
            <person name="Pearson M."/>
            <person name="Roberts A."/>
            <person name="Saif S."/>
            <person name="Shea T."/>
            <person name="Shenoy N."/>
            <person name="Sisk P."/>
            <person name="Stolte C."/>
            <person name="Sykes S."/>
            <person name="White J."/>
            <person name="Yandava C."/>
            <person name="Burger G."/>
            <person name="Gray M.W."/>
            <person name="Holland P.W.H."/>
            <person name="King N."/>
            <person name="Lang F.B.F."/>
            <person name="Roger A.J."/>
            <person name="Ruiz-Trillo I."/>
            <person name="Haas B."/>
            <person name="Nusbaum C."/>
            <person name="Birren B."/>
        </authorList>
    </citation>
    <scope>NUCLEOTIDE SEQUENCE [LARGE SCALE GENOMIC DNA]</scope>
    <source>
        <strain evidence="1 2">JP610</strain>
    </source>
</reference>
<keyword evidence="2" id="KW-1185">Reference proteome</keyword>
<dbReference type="GeneID" id="25915158"/>
<gene>
    <name evidence="1" type="ORF">SARC_14654</name>
</gene>
<evidence type="ECO:0000313" key="1">
    <source>
        <dbReference type="EMBL" id="KNC72785.1"/>
    </source>
</evidence>
<dbReference type="RefSeq" id="XP_014146687.1">
    <property type="nucleotide sequence ID" value="XM_014291212.1"/>
</dbReference>
<feature type="non-terminal residue" evidence="1">
    <location>
        <position position="1"/>
    </location>
</feature>
<dbReference type="Proteomes" id="UP000054560">
    <property type="component" value="Unassembled WGS sequence"/>
</dbReference>
<name>A0A0L0F7U0_9EUKA</name>
<sequence>DGSEGLSLPNINVERLRKVVFYNVEETELSVDNTPNINEIWLWVQHWFSVTGSRRVWKHTTDYGKTFYCKLGPKKKGKQYQSAVPVERQRV</sequence>
<organism evidence="1 2">
    <name type="scientific">Sphaeroforma arctica JP610</name>
    <dbReference type="NCBI Taxonomy" id="667725"/>
    <lineage>
        <taxon>Eukaryota</taxon>
        <taxon>Ichthyosporea</taxon>
        <taxon>Ichthyophonida</taxon>
        <taxon>Sphaeroforma</taxon>
    </lineage>
</organism>
<evidence type="ECO:0000313" key="2">
    <source>
        <dbReference type="Proteomes" id="UP000054560"/>
    </source>
</evidence>
<protein>
    <submittedName>
        <fullName evidence="1">Uncharacterized protein</fullName>
    </submittedName>
</protein>
<accession>A0A0L0F7U0</accession>
<dbReference type="AlphaFoldDB" id="A0A0L0F7U0"/>
<proteinExistence type="predicted"/>